<feature type="region of interest" description="Disordered" evidence="1">
    <location>
        <begin position="1"/>
        <end position="60"/>
    </location>
</feature>
<protein>
    <submittedName>
        <fullName evidence="2">Uncharacterized protein</fullName>
    </submittedName>
</protein>
<dbReference type="EMBL" id="PGCJ01000245">
    <property type="protein sequence ID" value="PLW36080.1"/>
    <property type="molecule type" value="Genomic_DNA"/>
</dbReference>
<accession>A0A2N5UEE0</accession>
<dbReference type="Proteomes" id="UP000235388">
    <property type="component" value="Unassembled WGS sequence"/>
</dbReference>
<comment type="caution">
    <text evidence="2">The sequence shown here is derived from an EMBL/GenBank/DDBJ whole genome shotgun (WGS) entry which is preliminary data.</text>
</comment>
<proteinExistence type="predicted"/>
<dbReference type="AlphaFoldDB" id="A0A2N5UEE0"/>
<feature type="compositionally biased region" description="Polar residues" evidence="1">
    <location>
        <begin position="33"/>
        <end position="44"/>
    </location>
</feature>
<organism evidence="2 3">
    <name type="scientific">Puccinia coronata f. sp. avenae</name>
    <dbReference type="NCBI Taxonomy" id="200324"/>
    <lineage>
        <taxon>Eukaryota</taxon>
        <taxon>Fungi</taxon>
        <taxon>Dikarya</taxon>
        <taxon>Basidiomycota</taxon>
        <taxon>Pucciniomycotina</taxon>
        <taxon>Pucciniomycetes</taxon>
        <taxon>Pucciniales</taxon>
        <taxon>Pucciniaceae</taxon>
        <taxon>Puccinia</taxon>
    </lineage>
</organism>
<reference evidence="2 3" key="1">
    <citation type="submission" date="2017-11" db="EMBL/GenBank/DDBJ databases">
        <title>De novo assembly and phasing of dikaryotic genomes from two isolates of Puccinia coronata f. sp. avenae, the causal agent of oat crown rust.</title>
        <authorList>
            <person name="Miller M.E."/>
            <person name="Zhang Y."/>
            <person name="Omidvar V."/>
            <person name="Sperschneider J."/>
            <person name="Schwessinger B."/>
            <person name="Raley C."/>
            <person name="Palmer J.M."/>
            <person name="Garnica D."/>
            <person name="Upadhyaya N."/>
            <person name="Rathjen J."/>
            <person name="Taylor J.M."/>
            <person name="Park R.F."/>
            <person name="Dodds P.N."/>
            <person name="Hirsch C.D."/>
            <person name="Kianian S.F."/>
            <person name="Figueroa M."/>
        </authorList>
    </citation>
    <scope>NUCLEOTIDE SEQUENCE [LARGE SCALE GENOMIC DNA]</scope>
    <source>
        <strain evidence="2">12NC29</strain>
    </source>
</reference>
<gene>
    <name evidence="2" type="ORF">PCANC_18773</name>
</gene>
<evidence type="ECO:0000313" key="2">
    <source>
        <dbReference type="EMBL" id="PLW36080.1"/>
    </source>
</evidence>
<sequence length="164" mass="18222">MESDERPSSGMPQNLQECAFVKGEMDSVKTHSHTPADSSQIQTEADQHFGPRSRRCGASSRGQASIELFRMTSLELVANRPPAKPLLHSANRSWASERDLCRVAPTARRHNYFQACACTKGEMASLKTGSHPTADRVVRLRPKQINISVPQLVRPRKDIKTVSN</sequence>
<keyword evidence="3" id="KW-1185">Reference proteome</keyword>
<evidence type="ECO:0000313" key="3">
    <source>
        <dbReference type="Proteomes" id="UP000235388"/>
    </source>
</evidence>
<evidence type="ECO:0000256" key="1">
    <source>
        <dbReference type="SAM" id="MobiDB-lite"/>
    </source>
</evidence>
<name>A0A2N5UEE0_9BASI</name>